<feature type="transmembrane region" description="Helical" evidence="7">
    <location>
        <begin position="2214"/>
        <end position="2238"/>
    </location>
</feature>
<feature type="region of interest" description="Disordered" evidence="6">
    <location>
        <begin position="2442"/>
        <end position="2520"/>
    </location>
</feature>
<dbReference type="GO" id="GO:0016787">
    <property type="term" value="F:hydrolase activity"/>
    <property type="evidence" value="ECO:0007669"/>
    <property type="project" value="UniProtKB-UniRule"/>
</dbReference>
<keyword evidence="7" id="KW-0812">Transmembrane</keyword>
<feature type="transmembrane region" description="Helical" evidence="7">
    <location>
        <begin position="2291"/>
        <end position="2310"/>
    </location>
</feature>
<dbReference type="SUPFAM" id="SSF48452">
    <property type="entry name" value="TPR-like"/>
    <property type="match status" value="1"/>
</dbReference>
<evidence type="ECO:0000313" key="10">
    <source>
        <dbReference type="Proteomes" id="UP000290289"/>
    </source>
</evidence>
<dbReference type="InterPro" id="IPR047187">
    <property type="entry name" value="SF1_C_Upf1"/>
</dbReference>
<evidence type="ECO:0000313" key="9">
    <source>
        <dbReference type="EMBL" id="RXH90658.1"/>
    </source>
</evidence>
<evidence type="ECO:0000259" key="8">
    <source>
        <dbReference type="PROSITE" id="PS51198"/>
    </source>
</evidence>
<evidence type="ECO:0000256" key="2">
    <source>
        <dbReference type="ARBA" id="ARBA00022801"/>
    </source>
</evidence>
<comment type="caution">
    <text evidence="9">The sequence shown here is derived from an EMBL/GenBank/DDBJ whole genome shotgun (WGS) entry which is preliminary data.</text>
</comment>
<keyword evidence="7" id="KW-0472">Membrane</keyword>
<name>A0A498J4W5_MALDO</name>
<feature type="compositionally biased region" description="Polar residues" evidence="6">
    <location>
        <begin position="2449"/>
        <end position="2462"/>
    </location>
</feature>
<dbReference type="GO" id="GO:0004386">
    <property type="term" value="F:helicase activity"/>
    <property type="evidence" value="ECO:0007669"/>
    <property type="project" value="UniProtKB-UniRule"/>
</dbReference>
<dbReference type="CDD" id="cd18808">
    <property type="entry name" value="SF1_C_Upf1"/>
    <property type="match status" value="1"/>
</dbReference>
<dbReference type="InterPro" id="IPR045529">
    <property type="entry name" value="DUF6469"/>
</dbReference>
<evidence type="ECO:0000256" key="5">
    <source>
        <dbReference type="PROSITE-ProRule" id="PRU00560"/>
    </source>
</evidence>
<keyword evidence="7" id="KW-1133">Transmembrane helix</keyword>
<dbReference type="Gene3D" id="3.40.50.300">
    <property type="entry name" value="P-loop containing nucleotide triphosphate hydrolases"/>
    <property type="match status" value="4"/>
</dbReference>
<feature type="compositionally biased region" description="Basic and acidic residues" evidence="6">
    <location>
        <begin position="2468"/>
        <end position="2485"/>
    </location>
</feature>
<feature type="compositionally biased region" description="Basic residues" evidence="6">
    <location>
        <begin position="2502"/>
        <end position="2520"/>
    </location>
</feature>
<dbReference type="EMBL" id="RDQH01000335">
    <property type="protein sequence ID" value="RXH90658.1"/>
    <property type="molecule type" value="Genomic_DNA"/>
</dbReference>
<dbReference type="PANTHER" id="PTHR21529:SF4">
    <property type="entry name" value="TPR AND ANKYRIN REPEAT-CONTAINING PROTEIN 1"/>
    <property type="match status" value="1"/>
</dbReference>
<dbReference type="InterPro" id="IPR041677">
    <property type="entry name" value="DNA2/NAM7_AAA_11"/>
</dbReference>
<dbReference type="Pfam" id="PF20073">
    <property type="entry name" value="DUF6469"/>
    <property type="match status" value="1"/>
</dbReference>
<reference evidence="9 10" key="1">
    <citation type="submission" date="2018-10" db="EMBL/GenBank/DDBJ databases">
        <title>A high-quality apple genome assembly.</title>
        <authorList>
            <person name="Hu J."/>
        </authorList>
    </citation>
    <scope>NUCLEOTIDE SEQUENCE [LARGE SCALE GENOMIC DNA]</scope>
    <source>
        <strain evidence="10">cv. HFTH1</strain>
        <tissue evidence="9">Young leaf</tissue>
    </source>
</reference>
<dbReference type="Pfam" id="PF13086">
    <property type="entry name" value="AAA_11"/>
    <property type="match status" value="1"/>
</dbReference>
<keyword evidence="2 5" id="KW-0378">Hydrolase</keyword>
<evidence type="ECO:0000256" key="6">
    <source>
        <dbReference type="SAM" id="MobiDB-lite"/>
    </source>
</evidence>
<keyword evidence="1 5" id="KW-0547">Nucleotide-binding</keyword>
<keyword evidence="3 5" id="KW-0347">Helicase</keyword>
<dbReference type="SUPFAM" id="SSF52540">
    <property type="entry name" value="P-loop containing nucleoside triphosphate hydrolases"/>
    <property type="match status" value="3"/>
</dbReference>
<dbReference type="InterPro" id="IPR039904">
    <property type="entry name" value="TRANK1"/>
</dbReference>
<keyword evidence="10" id="KW-1185">Reference proteome</keyword>
<gene>
    <name evidence="9" type="ORF">DVH24_035422</name>
</gene>
<feature type="domain" description="UvrD-like helicase ATP-binding" evidence="8">
    <location>
        <begin position="920"/>
        <end position="1309"/>
    </location>
</feature>
<dbReference type="InterPro" id="IPR027417">
    <property type="entry name" value="P-loop_NTPase"/>
</dbReference>
<feature type="binding site" evidence="5">
    <location>
        <begin position="941"/>
        <end position="948"/>
    </location>
    <ligand>
        <name>ATP</name>
        <dbReference type="ChEBI" id="CHEBI:30616"/>
    </ligand>
</feature>
<organism evidence="9 10">
    <name type="scientific">Malus domestica</name>
    <name type="common">Apple</name>
    <name type="synonym">Pyrus malus</name>
    <dbReference type="NCBI Taxonomy" id="3750"/>
    <lineage>
        <taxon>Eukaryota</taxon>
        <taxon>Viridiplantae</taxon>
        <taxon>Streptophyta</taxon>
        <taxon>Embryophyta</taxon>
        <taxon>Tracheophyta</taxon>
        <taxon>Spermatophyta</taxon>
        <taxon>Magnoliopsida</taxon>
        <taxon>eudicotyledons</taxon>
        <taxon>Gunneridae</taxon>
        <taxon>Pentapetalae</taxon>
        <taxon>rosids</taxon>
        <taxon>fabids</taxon>
        <taxon>Rosales</taxon>
        <taxon>Rosaceae</taxon>
        <taxon>Amygdaloideae</taxon>
        <taxon>Maleae</taxon>
        <taxon>Malus</taxon>
    </lineage>
</organism>
<dbReference type="InterPro" id="IPR041679">
    <property type="entry name" value="DNA2/NAM7-like_C"/>
</dbReference>
<protein>
    <recommendedName>
        <fullName evidence="8">UvrD-like helicase ATP-binding domain-containing protein</fullName>
    </recommendedName>
</protein>
<dbReference type="InterPro" id="IPR011990">
    <property type="entry name" value="TPR-like_helical_dom_sf"/>
</dbReference>
<dbReference type="GO" id="GO:0005694">
    <property type="term" value="C:chromosome"/>
    <property type="evidence" value="ECO:0007669"/>
    <property type="project" value="UniProtKB-ARBA"/>
</dbReference>
<proteinExistence type="predicted"/>
<evidence type="ECO:0000256" key="3">
    <source>
        <dbReference type="ARBA" id="ARBA00022806"/>
    </source>
</evidence>
<accession>A0A498J4W5</accession>
<evidence type="ECO:0000256" key="7">
    <source>
        <dbReference type="SAM" id="Phobius"/>
    </source>
</evidence>
<dbReference type="Pfam" id="PF13087">
    <property type="entry name" value="AAA_12"/>
    <property type="match status" value="1"/>
</dbReference>
<keyword evidence="4 5" id="KW-0067">ATP-binding</keyword>
<dbReference type="FunFam" id="3.40.50.300:FF:000326">
    <property type="entry name" value="P-loop containing nucleoside triphosphate hydrolase"/>
    <property type="match status" value="1"/>
</dbReference>
<dbReference type="Pfam" id="PF00580">
    <property type="entry name" value="UvrD-helicase"/>
    <property type="match status" value="1"/>
</dbReference>
<dbReference type="PROSITE" id="PS51198">
    <property type="entry name" value="UVRD_HELICASE_ATP_BIND"/>
    <property type="match status" value="1"/>
</dbReference>
<evidence type="ECO:0000256" key="4">
    <source>
        <dbReference type="ARBA" id="ARBA00022840"/>
    </source>
</evidence>
<dbReference type="InterPro" id="IPR014016">
    <property type="entry name" value="UvrD-like_ATP-bd"/>
</dbReference>
<dbReference type="Proteomes" id="UP000290289">
    <property type="component" value="Chromosome 9"/>
</dbReference>
<sequence>MVSESSKNFPASPVNMVTKSSKNFPCFGRERVSETMSTSDRFMDTVFSWSLEDIFNDNLYKNQVKKIPESFDSALHYFGSYSFPLLEETRAKVQSSMETIDRAPFAEVVAFNESKSKFDETWIYNIKVDEWRNRFSERGKEPYKTLPGDLFVLADAKPETVSDLQRVGRSWTFVSVTNITENKISENKREDEFNDEIIETEIKEFKVKASKRFQVNDNKSTPASVFVVFLVNLITNSRIWAALHMFGNLKIIKDVLCTHSVAQENYPPSYEMNADIRDKLLFECSSSGLNESQTGAVLACLEMLFCDSKSSTLQLIWGPPGTGKTKSTATLLLTLLRMNCRTLVCAPTNVAVTEVASHLVEMVTEAESSALFCPLGKILLFGNKEGLKVGSDIEDIYLDHRVESLFECLGPVTGWSSCSSSMIGLLEDCVSHYHIFLENELAKEKKQNGDGELVRKGCGSETEVSKGKGKSFLEFFRERFVPTALPLKCCIATFCTHISQDYISAQNFQDMISLLGLVDSFGLLLLQGNVDSEVLEELFSRSEVEDVPEPVGDTFHLYMKRRKCLSVLQWDVSKEKLSIGVISPYAAQVAALQDKLGQKYDKLDGFKVKVNTVDGFQGGEEDIIIMSTVRSNQHHSLGFISNPQRVNVALTRARHCLWILGNERTLCGSESVWEDLVLDAQNRRCFFKADEDKDMAKAILEAKKELDQFDDLLNADSLLFRSSRWKVLFSDNFLKSFRKLKSIQLKKSVLNLLLKLSGGWRPKKKNVQTSSGSSSILRQYKVGGLYIVCTIDIAKELKYIQVLKVWDILPLEDIPKLVNRLASIFKRYTDDFINRCNEKCLEGNLEVPKCWPTSLDVPRFKDLSAAETDSDFVGDASDGRSYVENSQVSESLLLMKFYALSSGVVNHLLSDREGKELDLPFEVTDQEMEIILYHKSTFIVGRSGTGKTTVLTMKLFQNEQCHHLAEKGCGSSSNSMAEPSSSATQGRTLHQLFVTVSPKLCFAIKQHVLHLKRFACGGSDSTEKVSIDMADFDEEEFQFKDIKDSFQDIPPDSYPLVITFHKFLMMLDGTLTNSYFERFLDPTTLTHGQLRSSRSVALQAFIRTKEVNYERFSSSYWPHFNMQLTKQLDASRVFTEIISHIKGGLGAIEAVDGRLGREDYVQLSEGRVSNLSKQKREVIYDIFQAYEKMKLESREFDLADFVIDLHRRIRHEKFVGDQMDFVYIDEVQDLTMSQIALFKHMCNNVEDGFVFSGDTAQTIARGIDFRFQDIRHLFYKKFVLESRGNKHQERKEKGQISEIFHLTQNFRTHAGVLKLSQSIVELLYRFFPLSIDILKPETSLIYGEAPVLLESGEDENAIIRIFGNSGIDNSNIVGFGAEQVILVRDVGAQKEIFKIVGKQALVLTIVECKGLEFQDVLLYNFFGSSPLKNQWRVIYDYMKEQDLLDSTLPQRFPSFSEAKHNILCSELKQLYVAVTRTRQRLWFCENVEELSKPMFDYWKKKCLVQVRQLDDSLAQAMQVASSPEEWKSRGIKLYHEHNYEMATMCFERAGDTYWERRSKAAGLKAIADRMRTSNPSEANTILKEAAEIFDAIGKADSAARCFSDLGEYERAARIYLDKCGDLERAGECFSLAGCYQDAADVYAKGNFFSECLSVCAKGKLFEMGLKYIKYWKQHPIKDSAVARRGEGMDEIEQAFLESCALHYNKLKDNRSMMNFVRAFHSIISMRNFLKEHAGLDELLLLEEGFGNYLEAAEIAKLKGDIILEADFLEKAGKFREASLHILFYVLANSLWSYGSKGWPVKQFSQKEELLSKAKSCAKNETESFYEFVCTEVEVLLNEQSNLFVLKNHMNACQRHSSVGGEILSSQKILDAHLSSSADKYVWEEMLVDDLIKCSANGISENQVSMDSLIYFWNFWKDKIAHIFEYLRCLETQEVSEYKSYGEFCLNYLGVWRMYHNLSPVYVLLIPDADWVCGLNKRYFRNQGKLVSIDAHQLASAARNYWSSELLSVGMKVLDKLEKLYKFPIKNADSVFCRSRCLTYICEVSVYLLQSKCLTLRYHDAERLHKCVTFSIESIVPLVFPLDWRNSLRENLISLRQTDASKNVLKQVIQEFTRSKNELSWGQIGKLVMVILGTGKLTNELYEKLVRKLDCNPPWQVFIENLCGNIERGNTSQEPKEVSVMLRFHEALAGTYNVNWRAVKDYITPGCFLYLLERLLIWATCFQGYAITTSSCFIEWLIYQGEDTSLSLRGADVRPSLDGVLRFVIDVVRDCIFNKVDMVEWIKKSIKDWMNYYSLLMVRLVVVLCLVYVNFGIGLDLLHDLLGRNYITEQLPSEFYNALKSRSGKSVRLDVNVLAAALKKVGNTLVIASFGTNCSRWLCSDAVFVDMMANQSRDDIFRKLFPKPPVLKASEAGSSSRVLCATNSEEGKTGAALDKPCDAGESHTIGEGNCESNKSPKSQQTDVASVPSETRDSHNIGEENRIRNESDLLADAASGSQCTGNKGKTKNKNKNKRGKNKKGRK</sequence>
<dbReference type="PANTHER" id="PTHR21529">
    <property type="entry name" value="MAMMARY TURMOR VIRUS RECEPTOR HOMOLOG 1, 2 MTVR1, 2"/>
    <property type="match status" value="1"/>
</dbReference>
<evidence type="ECO:0000256" key="1">
    <source>
        <dbReference type="ARBA" id="ARBA00022741"/>
    </source>
</evidence>
<dbReference type="GO" id="GO:0005524">
    <property type="term" value="F:ATP binding"/>
    <property type="evidence" value="ECO:0007669"/>
    <property type="project" value="UniProtKB-UniRule"/>
</dbReference>